<reference evidence="2 3" key="1">
    <citation type="submission" date="2018-01" db="EMBL/GenBank/DDBJ databases">
        <title>Genomic Encyclopedia of Archaeal and Bacterial Type Strains, Phase II (KMG-II): from individual species to whole genera.</title>
        <authorList>
            <person name="Goeker M."/>
        </authorList>
    </citation>
    <scope>NUCLEOTIDE SEQUENCE [LARGE SCALE GENOMIC DNA]</scope>
    <source>
        <strain evidence="2 3">DSM 17023</strain>
    </source>
</reference>
<dbReference type="EMBL" id="PPCN01000001">
    <property type="protein sequence ID" value="POF33922.1"/>
    <property type="molecule type" value="Genomic_DNA"/>
</dbReference>
<comment type="caution">
    <text evidence="2">The sequence shown here is derived from an EMBL/GenBank/DDBJ whole genome shotgun (WGS) entry which is preliminary data.</text>
</comment>
<sequence>MFLSALLSFVGLGFLCWLLFNLAVYALPFFVAVTVGHYAFENGAAPIGAIAVALFAGAVALILGQVAFATIRSPTIRLAIGALYALPAGLAGFHAVKGLSETGGTGAAWTLIFASIGAIIVGATAWVRIASFAGSETQSGGVDSHHAGYAAREG</sequence>
<dbReference type="OrthoDB" id="7219977at2"/>
<proteinExistence type="predicted"/>
<dbReference type="AlphaFoldDB" id="A0A2S3V1S5"/>
<keyword evidence="1" id="KW-0812">Transmembrane</keyword>
<evidence type="ECO:0000313" key="3">
    <source>
        <dbReference type="Proteomes" id="UP000236959"/>
    </source>
</evidence>
<keyword evidence="3" id="KW-1185">Reference proteome</keyword>
<dbReference type="RefSeq" id="WP_103220571.1">
    <property type="nucleotide sequence ID" value="NZ_PPCN01000001.1"/>
</dbReference>
<feature type="transmembrane region" description="Helical" evidence="1">
    <location>
        <begin position="76"/>
        <end position="96"/>
    </location>
</feature>
<evidence type="ECO:0008006" key="4">
    <source>
        <dbReference type="Google" id="ProtNLM"/>
    </source>
</evidence>
<dbReference type="Proteomes" id="UP000236959">
    <property type="component" value="Unassembled WGS sequence"/>
</dbReference>
<keyword evidence="1" id="KW-0472">Membrane</keyword>
<evidence type="ECO:0000256" key="1">
    <source>
        <dbReference type="SAM" id="Phobius"/>
    </source>
</evidence>
<name>A0A2S3V1S5_9HYPH</name>
<feature type="transmembrane region" description="Helical" evidence="1">
    <location>
        <begin position="44"/>
        <end position="64"/>
    </location>
</feature>
<keyword evidence="1" id="KW-1133">Transmembrane helix</keyword>
<evidence type="ECO:0000313" key="2">
    <source>
        <dbReference type="EMBL" id="POF33922.1"/>
    </source>
</evidence>
<organism evidence="2 3">
    <name type="scientific">Roseibium marinum</name>
    <dbReference type="NCBI Taxonomy" id="281252"/>
    <lineage>
        <taxon>Bacteria</taxon>
        <taxon>Pseudomonadati</taxon>
        <taxon>Pseudomonadota</taxon>
        <taxon>Alphaproteobacteria</taxon>
        <taxon>Hyphomicrobiales</taxon>
        <taxon>Stappiaceae</taxon>
        <taxon>Roseibium</taxon>
    </lineage>
</organism>
<accession>A0A2S3V1S5</accession>
<gene>
    <name evidence="2" type="ORF">CLV41_101371</name>
</gene>
<feature type="transmembrane region" description="Helical" evidence="1">
    <location>
        <begin position="108"/>
        <end position="127"/>
    </location>
</feature>
<protein>
    <recommendedName>
        <fullName evidence="4">DUF4175 domain-containing protein</fullName>
    </recommendedName>
</protein>